<dbReference type="InterPro" id="IPR029058">
    <property type="entry name" value="AB_hydrolase_fold"/>
</dbReference>
<evidence type="ECO:0000259" key="6">
    <source>
        <dbReference type="Pfam" id="PF01764"/>
    </source>
</evidence>
<dbReference type="PANTHER" id="PTHR45856">
    <property type="entry name" value="ALPHA/BETA-HYDROLASES SUPERFAMILY PROTEIN"/>
    <property type="match status" value="1"/>
</dbReference>
<keyword evidence="8" id="KW-1185">Reference proteome</keyword>
<dbReference type="STRING" id="98403.A0A151GJ15"/>
<dbReference type="Gene3D" id="3.40.50.1820">
    <property type="entry name" value="alpha/beta hydrolase"/>
    <property type="match status" value="1"/>
</dbReference>
<comment type="catalytic activity">
    <reaction evidence="2">
        <text>a diacylglycerol + H2O = a monoacylglycerol + a fatty acid + H(+)</text>
        <dbReference type="Rhea" id="RHEA:32731"/>
        <dbReference type="ChEBI" id="CHEBI:15377"/>
        <dbReference type="ChEBI" id="CHEBI:15378"/>
        <dbReference type="ChEBI" id="CHEBI:17408"/>
        <dbReference type="ChEBI" id="CHEBI:18035"/>
        <dbReference type="ChEBI" id="CHEBI:28868"/>
    </reaction>
</comment>
<dbReference type="PANTHER" id="PTHR45856:SF11">
    <property type="entry name" value="FUNGAL LIPASE-LIKE DOMAIN-CONTAINING PROTEIN"/>
    <property type="match status" value="1"/>
</dbReference>
<dbReference type="EMBL" id="LAYC01000002">
    <property type="protein sequence ID" value="KYK57105.1"/>
    <property type="molecule type" value="Genomic_DNA"/>
</dbReference>
<dbReference type="GO" id="GO:0006629">
    <property type="term" value="P:lipid metabolic process"/>
    <property type="evidence" value="ECO:0007669"/>
    <property type="project" value="InterPro"/>
</dbReference>
<dbReference type="SUPFAM" id="SSF53474">
    <property type="entry name" value="alpha/beta-Hydrolases"/>
    <property type="match status" value="1"/>
</dbReference>
<dbReference type="RefSeq" id="XP_040656457.1">
    <property type="nucleotide sequence ID" value="XM_040801424.1"/>
</dbReference>
<organism evidence="7 8">
    <name type="scientific">Drechmeria coniospora</name>
    <name type="common">Nematophagous fungus</name>
    <name type="synonym">Meria coniospora</name>
    <dbReference type="NCBI Taxonomy" id="98403"/>
    <lineage>
        <taxon>Eukaryota</taxon>
        <taxon>Fungi</taxon>
        <taxon>Dikarya</taxon>
        <taxon>Ascomycota</taxon>
        <taxon>Pezizomycotina</taxon>
        <taxon>Sordariomycetes</taxon>
        <taxon>Hypocreomycetidae</taxon>
        <taxon>Hypocreales</taxon>
        <taxon>Ophiocordycipitaceae</taxon>
        <taxon>Drechmeria</taxon>
    </lineage>
</organism>
<evidence type="ECO:0000313" key="8">
    <source>
        <dbReference type="Proteomes" id="UP000076580"/>
    </source>
</evidence>
<dbReference type="GeneID" id="63716755"/>
<dbReference type="InParanoid" id="A0A151GJ15"/>
<evidence type="ECO:0000256" key="2">
    <source>
        <dbReference type="ARBA" id="ARBA00047591"/>
    </source>
</evidence>
<evidence type="ECO:0000256" key="1">
    <source>
        <dbReference type="ARBA" id="ARBA00043996"/>
    </source>
</evidence>
<dbReference type="Proteomes" id="UP000076580">
    <property type="component" value="Chromosome 02"/>
</dbReference>
<proteinExistence type="inferred from homology"/>
<feature type="region of interest" description="Disordered" evidence="4">
    <location>
        <begin position="635"/>
        <end position="654"/>
    </location>
</feature>
<evidence type="ECO:0000256" key="5">
    <source>
        <dbReference type="SAM" id="SignalP"/>
    </source>
</evidence>
<dbReference type="CDD" id="cd00519">
    <property type="entry name" value="Lipase_3"/>
    <property type="match status" value="1"/>
</dbReference>
<comment type="catalytic activity">
    <reaction evidence="3">
        <text>a monoacylglycerol + H2O = glycerol + a fatty acid + H(+)</text>
        <dbReference type="Rhea" id="RHEA:15245"/>
        <dbReference type="ChEBI" id="CHEBI:15377"/>
        <dbReference type="ChEBI" id="CHEBI:15378"/>
        <dbReference type="ChEBI" id="CHEBI:17408"/>
        <dbReference type="ChEBI" id="CHEBI:17754"/>
        <dbReference type="ChEBI" id="CHEBI:28868"/>
    </reaction>
</comment>
<evidence type="ECO:0000256" key="3">
    <source>
        <dbReference type="ARBA" id="ARBA00048461"/>
    </source>
</evidence>
<dbReference type="InterPro" id="IPR051218">
    <property type="entry name" value="Sec_MonoDiacylglyc_Lipase"/>
</dbReference>
<feature type="domain" description="Fungal lipase-type" evidence="6">
    <location>
        <begin position="408"/>
        <end position="541"/>
    </location>
</feature>
<dbReference type="Pfam" id="PF01764">
    <property type="entry name" value="Lipase_3"/>
    <property type="match status" value="1"/>
</dbReference>
<dbReference type="InterPro" id="IPR002921">
    <property type="entry name" value="Fungal_lipase-type"/>
</dbReference>
<name>A0A151GJ15_DRECN</name>
<protein>
    <recommendedName>
        <fullName evidence="6">Fungal lipase-type domain-containing protein</fullName>
    </recommendedName>
</protein>
<feature type="signal peptide" evidence="5">
    <location>
        <begin position="1"/>
        <end position="20"/>
    </location>
</feature>
<gene>
    <name evidence="7" type="ORF">DCS_04112</name>
</gene>
<dbReference type="AlphaFoldDB" id="A0A151GJ15"/>
<accession>A0A151GJ15</accession>
<feature type="chain" id="PRO_5007580680" description="Fungal lipase-type domain-containing protein" evidence="5">
    <location>
        <begin position="21"/>
        <end position="654"/>
    </location>
</feature>
<comment type="caution">
    <text evidence="7">The sequence shown here is derived from an EMBL/GenBank/DDBJ whole genome shotgun (WGS) entry which is preliminary data.</text>
</comment>
<reference evidence="7 8" key="1">
    <citation type="journal article" date="2016" name="Sci. Rep.">
        <title>Insights into Adaptations to a Near-Obligate Nematode Endoparasitic Lifestyle from the Finished Genome of Drechmeria coniospora.</title>
        <authorList>
            <person name="Zhang L."/>
            <person name="Zhou Z."/>
            <person name="Guo Q."/>
            <person name="Fokkens L."/>
            <person name="Miskei M."/>
            <person name="Pocsi I."/>
            <person name="Zhang W."/>
            <person name="Chen M."/>
            <person name="Wang L."/>
            <person name="Sun Y."/>
            <person name="Donzelli B.G."/>
            <person name="Gibson D.M."/>
            <person name="Nelson D.R."/>
            <person name="Luo J.G."/>
            <person name="Rep M."/>
            <person name="Liu H."/>
            <person name="Yang S."/>
            <person name="Wang J."/>
            <person name="Krasnoff S.B."/>
            <person name="Xu Y."/>
            <person name="Molnar I."/>
            <person name="Lin M."/>
        </authorList>
    </citation>
    <scope>NUCLEOTIDE SEQUENCE [LARGE SCALE GENOMIC DNA]</scope>
    <source>
        <strain evidence="7 8">ARSEF 6962</strain>
    </source>
</reference>
<sequence>MLTFQRTACAFLAASSLTLAVPKKPGWIDGSRHGSPQPTPPRNPITIRPGTSQEFMYELLGLLSAFSKDAATGHTLAKFVDNVGNDLQWTVDIDCWQGFKEEKWWHQGPDYPPVDSDRPLPTKPCKLAQACPNKAIPDLASITRSFRRTGEAGRHGGLHYTYGPLCETDETIDELQGRLAGASLIPIPFRGKTVPGPHENALAAPESSSSKESTNLEIMNQVRRIVSTHVHGKIYTGHRLAALVDSQGNDLQWTLDVECANFDDPNMEGPGALMFYDPNIPTINACKLFQICPNDAMPDLASTTRICRQVKTMKGYCDLQCNHEYLCERGISLKQLSGRLQGASMMPLAFEGNSTISDQTKLCSKPEHTERGVVVTPSQLADFKFYSQGGDHDINGYVAIDRSKKEIVLSVRGSWSASNWWGDLKIGWEICPYAKFCTLHEGFWESWTEIRFGVTEVIVNLLYLPEYTGYRVVGSGHSLGAAVVTIASVEFQFRENITMDVYSYGSPRIGNEVFANFASSLPGKIYRITQGADMVPRIPKRKIGYMHTSPEYWIKNGTKVDPGLEDFYKCTGIANDDCNGHTSGVNIGMHQTYFGNIDGCKSILPLKREEGGSEIEAELMSLIGQDHQEALEAPKNQQVVETKMEPESGVGRQG</sequence>
<evidence type="ECO:0000313" key="7">
    <source>
        <dbReference type="EMBL" id="KYK57105.1"/>
    </source>
</evidence>
<keyword evidence="5" id="KW-0732">Signal</keyword>
<evidence type="ECO:0000256" key="4">
    <source>
        <dbReference type="SAM" id="MobiDB-lite"/>
    </source>
</evidence>
<comment type="similarity">
    <text evidence="1">Belongs to the AB hydrolase superfamily. Lipase family. Class 3 subfamily.</text>
</comment>